<evidence type="ECO:0000313" key="4">
    <source>
        <dbReference type="Proteomes" id="UP000472260"/>
    </source>
</evidence>
<proteinExistence type="predicted"/>
<dbReference type="Proteomes" id="UP000472260">
    <property type="component" value="Unassembled WGS sequence"/>
</dbReference>
<dbReference type="Pfam" id="PF00564">
    <property type="entry name" value="PB1"/>
    <property type="match status" value="1"/>
</dbReference>
<name>A0A671KTB9_9TELE</name>
<feature type="region of interest" description="Disordered" evidence="1">
    <location>
        <begin position="87"/>
        <end position="125"/>
    </location>
</feature>
<dbReference type="AlphaFoldDB" id="A0A671KTB9"/>
<dbReference type="SMART" id="SM00666">
    <property type="entry name" value="PB1"/>
    <property type="match status" value="1"/>
</dbReference>
<reference evidence="3" key="2">
    <citation type="submission" date="2025-09" db="UniProtKB">
        <authorList>
            <consortium name="Ensembl"/>
        </authorList>
    </citation>
    <scope>IDENTIFICATION</scope>
</reference>
<dbReference type="Ensembl" id="ENSSANT00000009418.1">
    <property type="protein sequence ID" value="ENSSANP00000008787.1"/>
    <property type="gene ID" value="ENSSANG00000004924.1"/>
</dbReference>
<dbReference type="SUPFAM" id="SSF54277">
    <property type="entry name" value="CAD &amp; PB1 domains"/>
    <property type="match status" value="1"/>
</dbReference>
<dbReference type="PROSITE" id="PS51745">
    <property type="entry name" value="PB1"/>
    <property type="match status" value="1"/>
</dbReference>
<evidence type="ECO:0000313" key="3">
    <source>
        <dbReference type="Ensembl" id="ENSSANP00000008787.1"/>
    </source>
</evidence>
<dbReference type="GO" id="GO:0000407">
    <property type="term" value="C:phagophore assembly site"/>
    <property type="evidence" value="ECO:0007669"/>
    <property type="project" value="TreeGrafter"/>
</dbReference>
<protein>
    <recommendedName>
        <fullName evidence="2">PB1 domain-containing protein</fullName>
    </recommendedName>
</protein>
<dbReference type="CDD" id="cd06396">
    <property type="entry name" value="PB1_NBR1"/>
    <property type="match status" value="1"/>
</dbReference>
<dbReference type="InterPro" id="IPR053793">
    <property type="entry name" value="PB1-like"/>
</dbReference>
<dbReference type="Gene3D" id="3.10.20.90">
    <property type="entry name" value="Phosphatidylinositol 3-kinase Catalytic Subunit, Chain A, domain 1"/>
    <property type="match status" value="1"/>
</dbReference>
<sequence>MDFYINLKVNFRGNAKSFLLSGSETKSWESMEAMVKRSFGLCNLQLTYFDEENEEVSINSQLEYEEALKSAARQGNRLQMNVYETRGSRATVPGPGPPPESGVGLGQVKPGTAGEPKKGFRPPQHCPTLAQVVSRKVQAAVPEEGLVRFYNTMILHNHRSSHSC</sequence>
<dbReference type="FunFam" id="3.10.20.90:FF:000072">
    <property type="entry name" value="Next to BRCA1 gene 1 protein"/>
    <property type="match status" value="1"/>
</dbReference>
<dbReference type="InterPro" id="IPR034852">
    <property type="entry name" value="PB1_Nbr1"/>
</dbReference>
<evidence type="ECO:0000259" key="2">
    <source>
        <dbReference type="PROSITE" id="PS51745"/>
    </source>
</evidence>
<dbReference type="GO" id="GO:0043130">
    <property type="term" value="F:ubiquitin binding"/>
    <property type="evidence" value="ECO:0007669"/>
    <property type="project" value="TreeGrafter"/>
</dbReference>
<accession>A0A671KTB9</accession>
<evidence type="ECO:0000256" key="1">
    <source>
        <dbReference type="SAM" id="MobiDB-lite"/>
    </source>
</evidence>
<keyword evidence="4" id="KW-1185">Reference proteome</keyword>
<dbReference type="PANTHER" id="PTHR20930">
    <property type="entry name" value="OVARIAN CARCINOMA ANTIGEN CA125-RELATED"/>
    <property type="match status" value="1"/>
</dbReference>
<dbReference type="PANTHER" id="PTHR20930:SF5">
    <property type="entry name" value="NEXT TO BRCA1 GENE 1 PROTEIN ISOFORM X2"/>
    <property type="match status" value="1"/>
</dbReference>
<feature type="domain" description="PB1" evidence="2">
    <location>
        <begin position="4"/>
        <end position="85"/>
    </location>
</feature>
<dbReference type="GO" id="GO:0016236">
    <property type="term" value="P:macroautophagy"/>
    <property type="evidence" value="ECO:0007669"/>
    <property type="project" value="TreeGrafter"/>
</dbReference>
<dbReference type="InterPro" id="IPR000270">
    <property type="entry name" value="PB1_dom"/>
</dbReference>
<reference evidence="3" key="1">
    <citation type="submission" date="2025-08" db="UniProtKB">
        <authorList>
            <consortium name="Ensembl"/>
        </authorList>
    </citation>
    <scope>IDENTIFICATION</scope>
</reference>
<organism evidence="3 4">
    <name type="scientific">Sinocyclocheilus anshuiensis</name>
    <dbReference type="NCBI Taxonomy" id="1608454"/>
    <lineage>
        <taxon>Eukaryota</taxon>
        <taxon>Metazoa</taxon>
        <taxon>Chordata</taxon>
        <taxon>Craniata</taxon>
        <taxon>Vertebrata</taxon>
        <taxon>Euteleostomi</taxon>
        <taxon>Actinopterygii</taxon>
        <taxon>Neopterygii</taxon>
        <taxon>Teleostei</taxon>
        <taxon>Ostariophysi</taxon>
        <taxon>Cypriniformes</taxon>
        <taxon>Cyprinidae</taxon>
        <taxon>Cyprininae</taxon>
        <taxon>Sinocyclocheilus</taxon>
    </lineage>
</organism>